<sequence length="220" mass="22995">MKNNTTTIAIMAVVAIGAGLARFTFATGDSSSPQSATSLAVKPLMSGHLLVEVTDEFGNVKDVREADNIVTVKGENCAVRLLFTEGAQHDQNVGVGDCIGGLTNGFTFIGVGTGTTQEIGTQLTLVTEATLERERADTITWSNSTAAVGDSGDIEIKTTFASVANGPFTITEAGLFNDTRANDATDAMFARKTFPGVTVNDGDSLTVTWTIQIGNTTSFN</sequence>
<protein>
    <submittedName>
        <fullName evidence="1">Uncharacterized protein</fullName>
    </submittedName>
</protein>
<dbReference type="EMBL" id="JNVL01000009">
    <property type="protein sequence ID" value="KER06458.1"/>
    <property type="molecule type" value="Genomic_DNA"/>
</dbReference>
<dbReference type="AlphaFoldDB" id="A0A081S6A5"/>
<reference evidence="1 2" key="1">
    <citation type="submission" date="2014-06" db="EMBL/GenBank/DDBJ databases">
        <authorList>
            <person name="Ngugi D.K."/>
            <person name="Blom J."/>
            <person name="Alam I."/>
            <person name="Rashid M."/>
            <person name="Ba Alawi W."/>
            <person name="Zhang G."/>
            <person name="Hikmawan T."/>
            <person name="Guan Y."/>
            <person name="Antunes A."/>
            <person name="Siam R."/>
            <person name="Eldorry H."/>
            <person name="Bajic V."/>
            <person name="Stingl U."/>
        </authorList>
    </citation>
    <scope>NUCLEOTIDE SEQUENCE [LARGE SCALE GENOMIC DNA]</scope>
    <source>
        <strain evidence="1">SCGC AAA799-E16</strain>
    </source>
</reference>
<evidence type="ECO:0000313" key="2">
    <source>
        <dbReference type="Proteomes" id="UP000028027"/>
    </source>
</evidence>
<dbReference type="Proteomes" id="UP000028027">
    <property type="component" value="Unassembled WGS sequence"/>
</dbReference>
<name>A0A081S6A5_9ARCH</name>
<proteinExistence type="predicted"/>
<comment type="caution">
    <text evidence="1">The sequence shown here is derived from an EMBL/GenBank/DDBJ whole genome shotgun (WGS) entry which is preliminary data.</text>
</comment>
<accession>A0A081S6A5</accession>
<keyword evidence="2" id="KW-1185">Reference proteome</keyword>
<evidence type="ECO:0000313" key="1">
    <source>
        <dbReference type="EMBL" id="KER06458.1"/>
    </source>
</evidence>
<gene>
    <name evidence="1" type="ORF">AAA799E16_00839</name>
</gene>
<organism evidence="1 2">
    <name type="scientific">Marine Group I thaumarchaeote SCGC AAA799-E16</name>
    <dbReference type="NCBI Taxonomy" id="1502292"/>
    <lineage>
        <taxon>Archaea</taxon>
        <taxon>Nitrososphaerota</taxon>
        <taxon>Marine Group I</taxon>
    </lineage>
</organism>